<gene>
    <name evidence="3" type="ORF">LTR97_000200</name>
</gene>
<keyword evidence="1" id="KW-0175">Coiled coil</keyword>
<accession>A0AAN7VX33</accession>
<evidence type="ECO:0000313" key="3">
    <source>
        <dbReference type="EMBL" id="KAK5707662.1"/>
    </source>
</evidence>
<dbReference type="AlphaFoldDB" id="A0AAN7VX33"/>
<dbReference type="Proteomes" id="UP001310594">
    <property type="component" value="Unassembled WGS sequence"/>
</dbReference>
<feature type="coiled-coil region" evidence="1">
    <location>
        <begin position="156"/>
        <end position="190"/>
    </location>
</feature>
<comment type="caution">
    <text evidence="3">The sequence shown here is derived from an EMBL/GenBank/DDBJ whole genome shotgun (WGS) entry which is preliminary data.</text>
</comment>
<organism evidence="3 4">
    <name type="scientific">Elasticomyces elasticus</name>
    <dbReference type="NCBI Taxonomy" id="574655"/>
    <lineage>
        <taxon>Eukaryota</taxon>
        <taxon>Fungi</taxon>
        <taxon>Dikarya</taxon>
        <taxon>Ascomycota</taxon>
        <taxon>Pezizomycotina</taxon>
        <taxon>Dothideomycetes</taxon>
        <taxon>Dothideomycetidae</taxon>
        <taxon>Mycosphaerellales</taxon>
        <taxon>Teratosphaeriaceae</taxon>
        <taxon>Elasticomyces</taxon>
    </lineage>
</organism>
<evidence type="ECO:0000313" key="4">
    <source>
        <dbReference type="Proteomes" id="UP001310594"/>
    </source>
</evidence>
<reference evidence="3" key="1">
    <citation type="submission" date="2023-08" db="EMBL/GenBank/DDBJ databases">
        <title>Black Yeasts Isolated from many extreme environments.</title>
        <authorList>
            <person name="Coleine C."/>
            <person name="Stajich J.E."/>
            <person name="Selbmann L."/>
        </authorList>
    </citation>
    <scope>NUCLEOTIDE SEQUENCE</scope>
    <source>
        <strain evidence="3">CCFEE 5810</strain>
    </source>
</reference>
<proteinExistence type="predicted"/>
<feature type="coiled-coil region" evidence="1">
    <location>
        <begin position="248"/>
        <end position="331"/>
    </location>
</feature>
<evidence type="ECO:0000256" key="1">
    <source>
        <dbReference type="SAM" id="Coils"/>
    </source>
</evidence>
<name>A0AAN7VX33_9PEZI</name>
<dbReference type="EMBL" id="JAVRQU010000001">
    <property type="protein sequence ID" value="KAK5707662.1"/>
    <property type="molecule type" value="Genomic_DNA"/>
</dbReference>
<evidence type="ECO:0000256" key="2">
    <source>
        <dbReference type="SAM" id="MobiDB-lite"/>
    </source>
</evidence>
<protein>
    <submittedName>
        <fullName evidence="3">Uncharacterized protein</fullName>
    </submittedName>
</protein>
<feature type="region of interest" description="Disordered" evidence="2">
    <location>
        <begin position="80"/>
        <end position="107"/>
    </location>
</feature>
<sequence length="372" mass="42474">MTAPVWFAIADFRRHYARNTTVERLSTQRRINIEDQGGEDSYKALMPTTSPTDELTPTPATFSKTLNISRAFSKSLRRNATVSALQPPTQPPSTHSHPTHEPQTHEVQKVSDDFTTQRLQLQNSHLALLAKDREIANLHYWLNGRGQQTGDLVFRIGELMRLGQEAESEIVELEDELDELKEGLGKAVKEVLRLREVVGERDGGREGGEAVATISDGEKKGIVPAEVLRPRSDVDAARLHMQYQYQHLKGLEAKIEHDRQKMLELEKDGHETWRYAQGVDDDLEAAEAENEKLQEENEMSNVKWEIGFEEYLKLRRECNRERKAKVRAERRLAKRILGRRRLIAIDGVAETADVSDGWEDVVDDEECEGAWF</sequence>
<feature type="compositionally biased region" description="Basic and acidic residues" evidence="2">
    <location>
        <begin position="98"/>
        <end position="107"/>
    </location>
</feature>